<name>A0A3A1NGJ1_9FLAO</name>
<dbReference type="RefSeq" id="WP_119606663.1">
    <property type="nucleotide sequence ID" value="NZ_QXFH01000064.1"/>
</dbReference>
<keyword evidence="5 12" id="KW-0479">Metal-binding</keyword>
<dbReference type="OrthoDB" id="9801152at2"/>
<dbReference type="InterPro" id="IPR004364">
    <property type="entry name" value="Aa-tRNA-synt_II"/>
</dbReference>
<keyword evidence="8 12" id="KW-0460">Magnesium</keyword>
<dbReference type="PROSITE" id="PS50862">
    <property type="entry name" value="AA_TRNA_LIGASE_II"/>
    <property type="match status" value="1"/>
</dbReference>
<dbReference type="InterPro" id="IPR018149">
    <property type="entry name" value="Lys-tRNA-synth_II_C"/>
</dbReference>
<evidence type="ECO:0000256" key="11">
    <source>
        <dbReference type="ARBA" id="ARBA00048573"/>
    </source>
</evidence>
<keyword evidence="9 12" id="KW-0648">Protein biosynthesis</keyword>
<dbReference type="HAMAP" id="MF_00252">
    <property type="entry name" value="Lys_tRNA_synth_class2"/>
    <property type="match status" value="1"/>
</dbReference>
<dbReference type="InterPro" id="IPR012340">
    <property type="entry name" value="NA-bd_OB-fold"/>
</dbReference>
<evidence type="ECO:0000259" key="14">
    <source>
        <dbReference type="PROSITE" id="PS50862"/>
    </source>
</evidence>
<dbReference type="CDD" id="cd00775">
    <property type="entry name" value="LysRS_core"/>
    <property type="match status" value="1"/>
</dbReference>
<keyword evidence="10 12" id="KW-0030">Aminoacyl-tRNA synthetase</keyword>
<dbReference type="GO" id="GO:0005524">
    <property type="term" value="F:ATP binding"/>
    <property type="evidence" value="ECO:0007669"/>
    <property type="project" value="UniProtKB-UniRule"/>
</dbReference>
<dbReference type="SUPFAM" id="SSF50249">
    <property type="entry name" value="Nucleic acid-binding proteins"/>
    <property type="match status" value="1"/>
</dbReference>
<dbReference type="Pfam" id="PF01336">
    <property type="entry name" value="tRNA_anti-codon"/>
    <property type="match status" value="1"/>
</dbReference>
<comment type="similarity">
    <text evidence="2 12">Belongs to the class-II aminoacyl-tRNA synthetase family.</text>
</comment>
<comment type="subcellular location">
    <subcellularLocation>
        <location evidence="1 12">Cytoplasm</location>
    </subcellularLocation>
</comment>
<accession>A0A3A1NGJ1</accession>
<dbReference type="FunFam" id="2.40.50.140:FF:000024">
    <property type="entry name" value="Lysine--tRNA ligase"/>
    <property type="match status" value="1"/>
</dbReference>
<dbReference type="FunFam" id="3.30.930.10:FF:000238">
    <property type="entry name" value="Lysine--tRNA ligase"/>
    <property type="match status" value="1"/>
</dbReference>
<protein>
    <recommendedName>
        <fullName evidence="12">Lysine--tRNA ligase</fullName>
        <ecNumber evidence="12">6.1.1.6</ecNumber>
    </recommendedName>
    <alternativeName>
        <fullName evidence="12">Lysyl-tRNA synthetase</fullName>
        <shortName evidence="12">LysRS</shortName>
    </alternativeName>
</protein>
<organism evidence="15 16">
    <name type="scientific">Flagellimonas lutimaris</name>
    <dbReference type="NCBI Taxonomy" id="475082"/>
    <lineage>
        <taxon>Bacteria</taxon>
        <taxon>Pseudomonadati</taxon>
        <taxon>Bacteroidota</taxon>
        <taxon>Flavobacteriia</taxon>
        <taxon>Flavobacteriales</taxon>
        <taxon>Flavobacteriaceae</taxon>
        <taxon>Flagellimonas</taxon>
    </lineage>
</organism>
<dbReference type="InterPro" id="IPR002313">
    <property type="entry name" value="Lys-tRNA-ligase_II"/>
</dbReference>
<dbReference type="Gene3D" id="3.30.930.10">
    <property type="entry name" value="Bira Bifunctional Protein, Domain 2"/>
    <property type="match status" value="1"/>
</dbReference>
<comment type="catalytic activity">
    <reaction evidence="11 12 13">
        <text>tRNA(Lys) + L-lysine + ATP = L-lysyl-tRNA(Lys) + AMP + diphosphate</text>
        <dbReference type="Rhea" id="RHEA:20792"/>
        <dbReference type="Rhea" id="RHEA-COMP:9696"/>
        <dbReference type="Rhea" id="RHEA-COMP:9697"/>
        <dbReference type="ChEBI" id="CHEBI:30616"/>
        <dbReference type="ChEBI" id="CHEBI:32551"/>
        <dbReference type="ChEBI" id="CHEBI:33019"/>
        <dbReference type="ChEBI" id="CHEBI:78442"/>
        <dbReference type="ChEBI" id="CHEBI:78529"/>
        <dbReference type="ChEBI" id="CHEBI:456215"/>
        <dbReference type="EC" id="6.1.1.6"/>
    </reaction>
</comment>
<keyword evidence="3 12" id="KW-0963">Cytoplasm</keyword>
<dbReference type="NCBIfam" id="TIGR00499">
    <property type="entry name" value="lysS_bact"/>
    <property type="match status" value="1"/>
</dbReference>
<dbReference type="GO" id="GO:0000287">
    <property type="term" value="F:magnesium ion binding"/>
    <property type="evidence" value="ECO:0007669"/>
    <property type="project" value="UniProtKB-UniRule"/>
</dbReference>
<dbReference type="Proteomes" id="UP000266067">
    <property type="component" value="Unassembled WGS sequence"/>
</dbReference>
<comment type="subunit">
    <text evidence="12">Homodimer.</text>
</comment>
<evidence type="ECO:0000256" key="5">
    <source>
        <dbReference type="ARBA" id="ARBA00022723"/>
    </source>
</evidence>
<dbReference type="PRINTS" id="PR00982">
    <property type="entry name" value="TRNASYNTHLYS"/>
</dbReference>
<dbReference type="GO" id="GO:0000049">
    <property type="term" value="F:tRNA binding"/>
    <property type="evidence" value="ECO:0007669"/>
    <property type="project" value="TreeGrafter"/>
</dbReference>
<dbReference type="GO" id="GO:0004824">
    <property type="term" value="F:lysine-tRNA ligase activity"/>
    <property type="evidence" value="ECO:0007669"/>
    <property type="project" value="UniProtKB-UniRule"/>
</dbReference>
<dbReference type="Pfam" id="PF00152">
    <property type="entry name" value="tRNA-synt_2"/>
    <property type="match status" value="1"/>
</dbReference>
<dbReference type="EC" id="6.1.1.6" evidence="12"/>
<dbReference type="InterPro" id="IPR044136">
    <property type="entry name" value="Lys-tRNA-ligase_II_N"/>
</dbReference>
<evidence type="ECO:0000256" key="9">
    <source>
        <dbReference type="ARBA" id="ARBA00022917"/>
    </source>
</evidence>
<evidence type="ECO:0000256" key="13">
    <source>
        <dbReference type="RuleBase" id="RU000336"/>
    </source>
</evidence>
<dbReference type="AlphaFoldDB" id="A0A3A1NGJ1"/>
<gene>
    <name evidence="12 15" type="primary">lysS</name>
    <name evidence="15" type="ORF">D2V08_03090</name>
</gene>
<dbReference type="GO" id="GO:0005829">
    <property type="term" value="C:cytosol"/>
    <property type="evidence" value="ECO:0007669"/>
    <property type="project" value="TreeGrafter"/>
</dbReference>
<evidence type="ECO:0000256" key="7">
    <source>
        <dbReference type="ARBA" id="ARBA00022840"/>
    </source>
</evidence>
<dbReference type="InterPro" id="IPR004365">
    <property type="entry name" value="NA-bd_OB_tRNA"/>
</dbReference>
<evidence type="ECO:0000256" key="8">
    <source>
        <dbReference type="ARBA" id="ARBA00022842"/>
    </source>
</evidence>
<dbReference type="GO" id="GO:0006430">
    <property type="term" value="P:lysyl-tRNA aminoacylation"/>
    <property type="evidence" value="ECO:0007669"/>
    <property type="project" value="UniProtKB-UniRule"/>
</dbReference>
<dbReference type="CDD" id="cd04322">
    <property type="entry name" value="LysRS_N"/>
    <property type="match status" value="1"/>
</dbReference>
<dbReference type="PANTHER" id="PTHR42918">
    <property type="entry name" value="LYSYL-TRNA SYNTHETASE"/>
    <property type="match status" value="1"/>
</dbReference>
<dbReference type="Gene3D" id="2.40.50.140">
    <property type="entry name" value="Nucleic acid-binding proteins"/>
    <property type="match status" value="1"/>
</dbReference>
<evidence type="ECO:0000256" key="2">
    <source>
        <dbReference type="ARBA" id="ARBA00008226"/>
    </source>
</evidence>
<evidence type="ECO:0000256" key="4">
    <source>
        <dbReference type="ARBA" id="ARBA00022598"/>
    </source>
</evidence>
<evidence type="ECO:0000256" key="12">
    <source>
        <dbReference type="HAMAP-Rule" id="MF_00252"/>
    </source>
</evidence>
<comment type="caution">
    <text evidence="15">The sequence shown here is derived from an EMBL/GenBank/DDBJ whole genome shotgun (WGS) entry which is preliminary data.</text>
</comment>
<keyword evidence="7 12" id="KW-0067">ATP-binding</keyword>
<proteinExistence type="inferred from homology"/>
<feature type="binding site" evidence="12">
    <location>
        <position position="414"/>
    </location>
    <ligand>
        <name>Mg(2+)</name>
        <dbReference type="ChEBI" id="CHEBI:18420"/>
        <label>2</label>
    </ligand>
</feature>
<feature type="binding site" evidence="12">
    <location>
        <position position="407"/>
    </location>
    <ligand>
        <name>Mg(2+)</name>
        <dbReference type="ChEBI" id="CHEBI:18420"/>
        <label>1</label>
    </ligand>
</feature>
<evidence type="ECO:0000256" key="3">
    <source>
        <dbReference type="ARBA" id="ARBA00022490"/>
    </source>
</evidence>
<reference evidence="15 16" key="1">
    <citation type="submission" date="2018-08" db="EMBL/GenBank/DDBJ databases">
        <title>Proposal of Muricauda 72 sp.nov. and Muricauda NH166 sp.nov., isolated from seawater.</title>
        <authorList>
            <person name="Cheng H."/>
            <person name="Wu Y.-H."/>
            <person name="Guo L.-L."/>
            <person name="Xu X.-W."/>
        </authorList>
    </citation>
    <scope>NUCLEOTIDE SEQUENCE [LARGE SCALE GENOMIC DNA]</scope>
    <source>
        <strain evidence="15 16">KCTC 22173</strain>
    </source>
</reference>
<comment type="cofactor">
    <cofactor evidence="12 13">
        <name>Mg(2+)</name>
        <dbReference type="ChEBI" id="CHEBI:18420"/>
    </cofactor>
    <text evidence="12 13">Binds 3 Mg(2+) ions per subunit.</text>
</comment>
<dbReference type="InterPro" id="IPR045864">
    <property type="entry name" value="aa-tRNA-synth_II/BPL/LPL"/>
</dbReference>
<feature type="binding site" evidence="12">
    <location>
        <position position="414"/>
    </location>
    <ligand>
        <name>Mg(2+)</name>
        <dbReference type="ChEBI" id="CHEBI:18420"/>
        <label>1</label>
    </ligand>
</feature>
<sequence length="563" mass="64624">MQLSEQEIVRREKLTKLREMGINPYPAALYPVDATSKSIKNDFEEGKKVVISGRLMSRRIQGKASFAELQDSEGRIQVYFNRDEICPDDDKTLYNDVYKKLLDIGDIIGIEGELFTTQVGEKTVMVKNFSLLSKSLKPLPLPKVDDEGKVYDAFNDPELRYRQRYVDLVVNPQVKDTFIKRTKITNSIREFYNQKGYLEVETPILQPIPGGAAARPFLTHHNALNIPLYLRIANELYLKRLIVGGFDGVYEFSKDFRNEGMDRTHNPEFTVMELYVAYKDYNWMMDTTEKLLEKVAIDATGSSKVKVGGHEIEFKAPYPRVPILDAIKIHTGYDVAKMDEDELRDVAKKLDIEVDETMGVGKLIDEIFGEKCEHHYIQPTFIIDYPKEMSPLTKEHRTNPRLTERFELMVNGKELANAYSELNDPIDQRERFEDQLKLSEKGDDEAMFIDQDFLRALEYGMPPTSGIGIGIDRLVMLMTNNSSIQEVLFFPQMRPEKKQVELTEEEKIIMAILKPQGEMPLADLKTKSGLSNKKWDKSTKSLSKHGLIKVEKTEDALLVKYTG</sequence>
<dbReference type="NCBIfam" id="NF001756">
    <property type="entry name" value="PRK00484.1"/>
    <property type="match status" value="1"/>
</dbReference>
<evidence type="ECO:0000256" key="10">
    <source>
        <dbReference type="ARBA" id="ARBA00023146"/>
    </source>
</evidence>
<evidence type="ECO:0000313" key="15">
    <source>
        <dbReference type="EMBL" id="RIV36352.1"/>
    </source>
</evidence>
<keyword evidence="6 12" id="KW-0547">Nucleotide-binding</keyword>
<dbReference type="EMBL" id="QXFH01000064">
    <property type="protein sequence ID" value="RIV36352.1"/>
    <property type="molecule type" value="Genomic_DNA"/>
</dbReference>
<feature type="domain" description="Aminoacyl-transfer RNA synthetases class-II family profile" evidence="14">
    <location>
        <begin position="181"/>
        <end position="495"/>
    </location>
</feature>
<evidence type="ECO:0000256" key="1">
    <source>
        <dbReference type="ARBA" id="ARBA00004496"/>
    </source>
</evidence>
<evidence type="ECO:0000313" key="16">
    <source>
        <dbReference type="Proteomes" id="UP000266067"/>
    </source>
</evidence>
<evidence type="ECO:0000256" key="6">
    <source>
        <dbReference type="ARBA" id="ARBA00022741"/>
    </source>
</evidence>
<keyword evidence="4 12" id="KW-0436">Ligase</keyword>
<dbReference type="PANTHER" id="PTHR42918:SF15">
    <property type="entry name" value="LYSINE--TRNA LIGASE, CHLOROPLASTIC_MITOCHONDRIAL"/>
    <property type="match status" value="1"/>
</dbReference>
<dbReference type="SUPFAM" id="SSF55681">
    <property type="entry name" value="Class II aaRS and biotin synthetases"/>
    <property type="match status" value="1"/>
</dbReference>
<dbReference type="InterPro" id="IPR006195">
    <property type="entry name" value="aa-tRNA-synth_II"/>
</dbReference>
<keyword evidence="16" id="KW-1185">Reference proteome</keyword>